<dbReference type="InterPro" id="IPR034182">
    <property type="entry name" value="Kexin/furin"/>
</dbReference>
<feature type="active site" description="Charge relay system" evidence="10 11">
    <location>
        <position position="316"/>
    </location>
</feature>
<evidence type="ECO:0000256" key="7">
    <source>
        <dbReference type="ARBA" id="ARBA00023145"/>
    </source>
</evidence>
<evidence type="ECO:0000256" key="2">
    <source>
        <dbReference type="ARBA" id="ARBA00022670"/>
    </source>
</evidence>
<evidence type="ECO:0000256" key="11">
    <source>
        <dbReference type="PROSITE-ProRule" id="PRU01240"/>
    </source>
</evidence>
<dbReference type="GO" id="GO:0004252">
    <property type="term" value="F:serine-type endopeptidase activity"/>
    <property type="evidence" value="ECO:0007669"/>
    <property type="project" value="UniProtKB-UniRule"/>
</dbReference>
<keyword evidence="7" id="KW-0865">Zymogen</keyword>
<feature type="active site" description="Charge relay system" evidence="10 11">
    <location>
        <position position="140"/>
    </location>
</feature>
<protein>
    <recommendedName>
        <fullName evidence="12">Peptidase S8/S53 domain-containing protein</fullName>
    </recommendedName>
</protein>
<dbReference type="PROSITE" id="PS00136">
    <property type="entry name" value="SUBTILASE_ASP"/>
    <property type="match status" value="1"/>
</dbReference>
<evidence type="ECO:0000256" key="3">
    <source>
        <dbReference type="ARBA" id="ARBA00022685"/>
    </source>
</evidence>
<keyword evidence="4" id="KW-0732">Signal</keyword>
<dbReference type="PANTHER" id="PTHR42884">
    <property type="entry name" value="PROPROTEIN CONVERTASE SUBTILISIN/KEXIN-RELATED"/>
    <property type="match status" value="1"/>
</dbReference>
<evidence type="ECO:0000256" key="9">
    <source>
        <dbReference type="ARBA" id="ARBA00023180"/>
    </source>
</evidence>
<sequence length="384" mass="41455">MTSVSVFIVQVKLAVQQAGFLRHKRGYVKIRGMPVKGGDVTAHRNDAKLKGEPNDPLFDKQWYIRNTGQAGGVPKLDLNVGAAWALGYTGKHVTTAIMDDGVDYMHPDLHDNFNAEASYDFSSNDPFPYPRYTDDWFNSHGTRCAGEISAKRDNKICGVGIAYDSKIAGLRMLDQPYMTDLIEANSMGHRPDLIDIYSASWGPTDDGRTVDGPRNATMRAIVKGVNEGRGGLGSIYVWASGDGGPDDDCNCDGYAASMWTISINSATNDGQTAGYDESCSSTLASTFSNGKSGYRDAGVATTDLYGECTTRHSGTSAAAPEAAGVFALALQANPKLTWRDVQHLTVLTSKRNHLYDPNGEHNWTINGAGLEFNHLFGYGVLDAG</sequence>
<dbReference type="PROSITE" id="PS00138">
    <property type="entry name" value="SUBTILASE_SER"/>
    <property type="match status" value="1"/>
</dbReference>
<evidence type="ECO:0000256" key="8">
    <source>
        <dbReference type="ARBA" id="ARBA00023157"/>
    </source>
</evidence>
<keyword evidence="2 11" id="KW-0645">Protease</keyword>
<dbReference type="GO" id="GO:0005615">
    <property type="term" value="C:extracellular space"/>
    <property type="evidence" value="ECO:0007669"/>
    <property type="project" value="TreeGrafter"/>
</dbReference>
<dbReference type="InterPro" id="IPR015500">
    <property type="entry name" value="Peptidase_S8_subtilisin-rel"/>
</dbReference>
<comment type="similarity">
    <text evidence="1">Belongs to the peptidase S8 family. Furin subfamily.</text>
</comment>
<dbReference type="Proteomes" id="UP001209878">
    <property type="component" value="Unassembled WGS sequence"/>
</dbReference>
<dbReference type="InterPro" id="IPR023828">
    <property type="entry name" value="Peptidase_S8_Ser-AS"/>
</dbReference>
<dbReference type="PROSITE" id="PS00137">
    <property type="entry name" value="SUBTILASE_HIS"/>
    <property type="match status" value="1"/>
</dbReference>
<comment type="caution">
    <text evidence="13">The sequence shown here is derived from an EMBL/GenBank/DDBJ whole genome shotgun (WGS) entry which is preliminary data.</text>
</comment>
<dbReference type="GO" id="GO:0016020">
    <property type="term" value="C:membrane"/>
    <property type="evidence" value="ECO:0007669"/>
    <property type="project" value="TreeGrafter"/>
</dbReference>
<keyword evidence="6 11" id="KW-0720">Serine protease</keyword>
<proteinExistence type="inferred from homology"/>
<dbReference type="SUPFAM" id="SSF52743">
    <property type="entry name" value="Subtilisin-like"/>
    <property type="match status" value="1"/>
</dbReference>
<name>A0AAD9PBN4_RIDPI</name>
<reference evidence="13" key="1">
    <citation type="journal article" date="2023" name="Mol. Biol. Evol.">
        <title>Third-Generation Sequencing Reveals the Adaptive Role of the Epigenome in Three Deep-Sea Polychaetes.</title>
        <authorList>
            <person name="Perez M."/>
            <person name="Aroh O."/>
            <person name="Sun Y."/>
            <person name="Lan Y."/>
            <person name="Juniper S.K."/>
            <person name="Young C.R."/>
            <person name="Angers B."/>
            <person name="Qian P.Y."/>
        </authorList>
    </citation>
    <scope>NUCLEOTIDE SEQUENCE</scope>
    <source>
        <strain evidence="13">R07B-5</strain>
    </source>
</reference>
<dbReference type="InterPro" id="IPR022398">
    <property type="entry name" value="Peptidase_S8_His-AS"/>
</dbReference>
<dbReference type="GO" id="GO:0043005">
    <property type="term" value="C:neuron projection"/>
    <property type="evidence" value="ECO:0007669"/>
    <property type="project" value="TreeGrafter"/>
</dbReference>
<dbReference type="PROSITE" id="PS51892">
    <property type="entry name" value="SUBTILASE"/>
    <property type="match status" value="1"/>
</dbReference>
<dbReference type="Gene3D" id="3.40.50.200">
    <property type="entry name" value="Peptidase S8/S53 domain"/>
    <property type="match status" value="1"/>
</dbReference>
<evidence type="ECO:0000256" key="1">
    <source>
        <dbReference type="ARBA" id="ARBA00005325"/>
    </source>
</evidence>
<dbReference type="EMBL" id="JAODUO010000046">
    <property type="protein sequence ID" value="KAK2191767.1"/>
    <property type="molecule type" value="Genomic_DNA"/>
</dbReference>
<evidence type="ECO:0000259" key="12">
    <source>
        <dbReference type="Pfam" id="PF00082"/>
    </source>
</evidence>
<dbReference type="InterPro" id="IPR000209">
    <property type="entry name" value="Peptidase_S8/S53_dom"/>
</dbReference>
<keyword evidence="3" id="KW-0165">Cleavage on pair of basic residues</keyword>
<dbReference type="Pfam" id="PF00082">
    <property type="entry name" value="Peptidase_S8"/>
    <property type="match status" value="1"/>
</dbReference>
<feature type="active site" description="Charge relay system" evidence="10 11">
    <location>
        <position position="99"/>
    </location>
</feature>
<dbReference type="InterPro" id="IPR036852">
    <property type="entry name" value="Peptidase_S8/S53_dom_sf"/>
</dbReference>
<evidence type="ECO:0000256" key="6">
    <source>
        <dbReference type="ARBA" id="ARBA00022825"/>
    </source>
</evidence>
<keyword evidence="5 11" id="KW-0378">Hydrolase</keyword>
<dbReference type="InterPro" id="IPR023827">
    <property type="entry name" value="Peptidase_S8_Asp-AS"/>
</dbReference>
<evidence type="ECO:0000313" key="14">
    <source>
        <dbReference type="Proteomes" id="UP001209878"/>
    </source>
</evidence>
<evidence type="ECO:0000313" key="13">
    <source>
        <dbReference type="EMBL" id="KAK2191767.1"/>
    </source>
</evidence>
<dbReference type="PRINTS" id="PR00723">
    <property type="entry name" value="SUBTILISIN"/>
</dbReference>
<evidence type="ECO:0000256" key="10">
    <source>
        <dbReference type="PIRSR" id="PIRSR615500-1"/>
    </source>
</evidence>
<dbReference type="PANTHER" id="PTHR42884:SF13">
    <property type="entry name" value="NEUROENDOCRINE CONVERTASE 2"/>
    <property type="match status" value="1"/>
</dbReference>
<gene>
    <name evidence="13" type="ORF">NP493_46g06028</name>
</gene>
<dbReference type="AlphaFoldDB" id="A0AAD9PBN4"/>
<evidence type="ECO:0000256" key="4">
    <source>
        <dbReference type="ARBA" id="ARBA00022729"/>
    </source>
</evidence>
<organism evidence="13 14">
    <name type="scientific">Ridgeia piscesae</name>
    <name type="common">Tubeworm</name>
    <dbReference type="NCBI Taxonomy" id="27915"/>
    <lineage>
        <taxon>Eukaryota</taxon>
        <taxon>Metazoa</taxon>
        <taxon>Spiralia</taxon>
        <taxon>Lophotrochozoa</taxon>
        <taxon>Annelida</taxon>
        <taxon>Polychaeta</taxon>
        <taxon>Sedentaria</taxon>
        <taxon>Canalipalpata</taxon>
        <taxon>Sabellida</taxon>
        <taxon>Siboglinidae</taxon>
        <taxon>Ridgeia</taxon>
    </lineage>
</organism>
<accession>A0AAD9PBN4</accession>
<keyword evidence="14" id="KW-1185">Reference proteome</keyword>
<keyword evidence="9" id="KW-0325">Glycoprotein</keyword>
<feature type="domain" description="Peptidase S8/S53" evidence="12">
    <location>
        <begin position="90"/>
        <end position="379"/>
    </location>
</feature>
<dbReference type="CDD" id="cd04059">
    <property type="entry name" value="Peptidases_S8_Protein_convertases_Kexins_Furin-like"/>
    <property type="match status" value="1"/>
</dbReference>
<evidence type="ECO:0000256" key="5">
    <source>
        <dbReference type="ARBA" id="ARBA00022801"/>
    </source>
</evidence>
<keyword evidence="8" id="KW-1015">Disulfide bond</keyword>
<dbReference type="FunFam" id="3.40.50.200:FF:000021">
    <property type="entry name" value="Proprotein convertase subtilisin/kexin type 5a"/>
    <property type="match status" value="1"/>
</dbReference>
<dbReference type="GO" id="GO:0016486">
    <property type="term" value="P:peptide hormone processing"/>
    <property type="evidence" value="ECO:0007669"/>
    <property type="project" value="TreeGrafter"/>
</dbReference>